<dbReference type="NCBIfam" id="TIGR01167">
    <property type="entry name" value="LPXTG_anchor"/>
    <property type="match status" value="1"/>
</dbReference>
<dbReference type="EMBL" id="BAABBB010000027">
    <property type="protein sequence ID" value="GAA3550967.1"/>
    <property type="molecule type" value="Genomic_DNA"/>
</dbReference>
<keyword evidence="5" id="KW-0812">Transmembrane</keyword>
<keyword evidence="5" id="KW-0472">Membrane</keyword>
<evidence type="ECO:0000259" key="7">
    <source>
        <dbReference type="Pfam" id="PF00746"/>
    </source>
</evidence>
<evidence type="ECO:0000256" key="2">
    <source>
        <dbReference type="ARBA" id="ARBA00022525"/>
    </source>
</evidence>
<dbReference type="RefSeq" id="WP_257441577.1">
    <property type="nucleotide sequence ID" value="NZ_BAABBB010000027.1"/>
</dbReference>
<keyword evidence="2" id="KW-0964">Secreted</keyword>
<comment type="caution">
    <text evidence="8">The sequence shown here is derived from an EMBL/GenBank/DDBJ whole genome shotgun (WGS) entry which is preliminary data.</text>
</comment>
<feature type="domain" description="Gram-positive cocci surface proteins LPxTG" evidence="7">
    <location>
        <begin position="149"/>
        <end position="182"/>
    </location>
</feature>
<sequence>MLKKLAALGMLAAAFALAPSAPAGAEDGYTAKIPTVSHIQVITAEPGKPIVLEVSASADYPTPPAGDIAVTVSSSGTAARGARALVSKPVFTTTVHFTDRPIRVTGPRLPKGAYLARQDFSPDNTALFLPSSDSTRFRIGAADGGEPGGALPNTGGPDMAWLLLGGGLVAVGAGGVGFGRRRGTAAA</sequence>
<feature type="transmembrane region" description="Helical" evidence="5">
    <location>
        <begin position="159"/>
        <end position="179"/>
    </location>
</feature>
<organism evidence="8 9">
    <name type="scientific">Nocardioides daeguensis</name>
    <dbReference type="NCBI Taxonomy" id="908359"/>
    <lineage>
        <taxon>Bacteria</taxon>
        <taxon>Bacillati</taxon>
        <taxon>Actinomycetota</taxon>
        <taxon>Actinomycetes</taxon>
        <taxon>Propionibacteriales</taxon>
        <taxon>Nocardioidaceae</taxon>
        <taxon>Nocardioides</taxon>
    </lineage>
</organism>
<accession>A0ABP6WHJ7</accession>
<reference evidence="9" key="1">
    <citation type="journal article" date="2019" name="Int. J. Syst. Evol. Microbiol.">
        <title>The Global Catalogue of Microorganisms (GCM) 10K type strain sequencing project: providing services to taxonomists for standard genome sequencing and annotation.</title>
        <authorList>
            <consortium name="The Broad Institute Genomics Platform"/>
            <consortium name="The Broad Institute Genome Sequencing Center for Infectious Disease"/>
            <person name="Wu L."/>
            <person name="Ma J."/>
        </authorList>
    </citation>
    <scope>NUCLEOTIDE SEQUENCE [LARGE SCALE GENOMIC DNA]</scope>
    <source>
        <strain evidence="9">JCM 17460</strain>
    </source>
</reference>
<proteinExistence type="predicted"/>
<keyword evidence="9" id="KW-1185">Reference proteome</keyword>
<evidence type="ECO:0000256" key="3">
    <source>
        <dbReference type="ARBA" id="ARBA00022729"/>
    </source>
</evidence>
<dbReference type="Pfam" id="PF00746">
    <property type="entry name" value="Gram_pos_anchor"/>
    <property type="match status" value="1"/>
</dbReference>
<keyword evidence="4" id="KW-0572">Peptidoglycan-anchor</keyword>
<evidence type="ECO:0000256" key="4">
    <source>
        <dbReference type="ARBA" id="ARBA00023088"/>
    </source>
</evidence>
<dbReference type="Proteomes" id="UP001500301">
    <property type="component" value="Unassembled WGS sequence"/>
</dbReference>
<evidence type="ECO:0000313" key="8">
    <source>
        <dbReference type="EMBL" id="GAA3550967.1"/>
    </source>
</evidence>
<evidence type="ECO:0000313" key="9">
    <source>
        <dbReference type="Proteomes" id="UP001500301"/>
    </source>
</evidence>
<keyword evidence="5" id="KW-1133">Transmembrane helix</keyword>
<protein>
    <recommendedName>
        <fullName evidence="7">Gram-positive cocci surface proteins LPxTG domain-containing protein</fullName>
    </recommendedName>
</protein>
<gene>
    <name evidence="8" type="ORF">GCM10022263_42330</name>
</gene>
<evidence type="ECO:0000256" key="6">
    <source>
        <dbReference type="SAM" id="SignalP"/>
    </source>
</evidence>
<feature type="chain" id="PRO_5047242787" description="Gram-positive cocci surface proteins LPxTG domain-containing protein" evidence="6">
    <location>
        <begin position="26"/>
        <end position="187"/>
    </location>
</feature>
<feature type="signal peptide" evidence="6">
    <location>
        <begin position="1"/>
        <end position="25"/>
    </location>
</feature>
<keyword evidence="3 6" id="KW-0732">Signal</keyword>
<name>A0ABP6WHJ7_9ACTN</name>
<dbReference type="InterPro" id="IPR019931">
    <property type="entry name" value="LPXTG_anchor"/>
</dbReference>
<evidence type="ECO:0000256" key="5">
    <source>
        <dbReference type="SAM" id="Phobius"/>
    </source>
</evidence>
<keyword evidence="1" id="KW-0134">Cell wall</keyword>
<evidence type="ECO:0000256" key="1">
    <source>
        <dbReference type="ARBA" id="ARBA00022512"/>
    </source>
</evidence>